<evidence type="ECO:0000256" key="12">
    <source>
        <dbReference type="SAM" id="SignalP"/>
    </source>
</evidence>
<dbReference type="InterPro" id="IPR035993">
    <property type="entry name" value="Notch-like_dom_sf"/>
</dbReference>
<keyword evidence="4 11" id="KW-1133">Transmembrane helix</keyword>
<evidence type="ECO:0000313" key="15">
    <source>
        <dbReference type="Proteomes" id="UP000095283"/>
    </source>
</evidence>
<dbReference type="SMART" id="SM00179">
    <property type="entry name" value="EGF_CA"/>
    <property type="match status" value="3"/>
</dbReference>
<dbReference type="GO" id="GO:0012505">
    <property type="term" value="C:endomembrane system"/>
    <property type="evidence" value="ECO:0007669"/>
    <property type="project" value="UniProtKB-SubCell"/>
</dbReference>
<feature type="disulfide bond" evidence="9">
    <location>
        <begin position="137"/>
        <end position="146"/>
    </location>
</feature>
<dbReference type="InterPro" id="IPR001881">
    <property type="entry name" value="EGF-like_Ca-bd_dom"/>
</dbReference>
<feature type="disulfide bond" evidence="9">
    <location>
        <begin position="178"/>
        <end position="187"/>
    </location>
</feature>
<dbReference type="PROSITE" id="PS50258">
    <property type="entry name" value="LNR"/>
    <property type="match status" value="1"/>
</dbReference>
<evidence type="ECO:0000259" key="13">
    <source>
        <dbReference type="PROSITE" id="PS50026"/>
    </source>
</evidence>
<feature type="disulfide bond" evidence="9">
    <location>
        <begin position="74"/>
        <end position="91"/>
    </location>
</feature>
<feature type="transmembrane region" description="Helical" evidence="11">
    <location>
        <begin position="381"/>
        <end position="406"/>
    </location>
</feature>
<dbReference type="SMART" id="SM00004">
    <property type="entry name" value="NL"/>
    <property type="match status" value="1"/>
</dbReference>
<keyword evidence="1 9" id="KW-0245">EGF-like domain</keyword>
<evidence type="ECO:0000259" key="14">
    <source>
        <dbReference type="PROSITE" id="PS50258"/>
    </source>
</evidence>
<evidence type="ECO:0000256" key="3">
    <source>
        <dbReference type="ARBA" id="ARBA00022737"/>
    </source>
</evidence>
<evidence type="ECO:0000256" key="11">
    <source>
        <dbReference type="SAM" id="Phobius"/>
    </source>
</evidence>
<keyword evidence="12" id="KW-0732">Signal</keyword>
<dbReference type="PROSITE" id="PS50026">
    <property type="entry name" value="EGF_3"/>
    <property type="match status" value="3"/>
</dbReference>
<dbReference type="Proteomes" id="UP000095283">
    <property type="component" value="Unplaced"/>
</dbReference>
<dbReference type="GO" id="GO:0005509">
    <property type="term" value="F:calcium ion binding"/>
    <property type="evidence" value="ECO:0007669"/>
    <property type="project" value="InterPro"/>
</dbReference>
<feature type="signal peptide" evidence="12">
    <location>
        <begin position="1"/>
        <end position="27"/>
    </location>
</feature>
<comment type="subcellular location">
    <subcellularLocation>
        <location evidence="8">Endomembrane system</location>
        <topology evidence="8">Single-pass type I membrane protein</topology>
    </subcellularLocation>
</comment>
<feature type="domain" description="LNR" evidence="14">
    <location>
        <begin position="202"/>
        <end position="243"/>
    </location>
</feature>
<evidence type="ECO:0000256" key="7">
    <source>
        <dbReference type="ARBA" id="ARBA00023180"/>
    </source>
</evidence>
<feature type="domain" description="EGF-like" evidence="13">
    <location>
        <begin position="105"/>
        <end position="147"/>
    </location>
</feature>
<dbReference type="InterPro" id="IPR000742">
    <property type="entry name" value="EGF"/>
</dbReference>
<evidence type="ECO:0000313" key="16">
    <source>
        <dbReference type="WBParaSite" id="Hba_10905"/>
    </source>
</evidence>
<evidence type="ECO:0000256" key="8">
    <source>
        <dbReference type="ARBA" id="ARBA00046288"/>
    </source>
</evidence>
<dbReference type="PROSITE" id="PS00022">
    <property type="entry name" value="EGF_1"/>
    <property type="match status" value="3"/>
</dbReference>
<keyword evidence="2 11" id="KW-0812">Transmembrane</keyword>
<comment type="caution">
    <text evidence="9">Lacks conserved residue(s) required for the propagation of feature annotation.</text>
</comment>
<dbReference type="WBParaSite" id="Hba_10905">
    <property type="protein sequence ID" value="Hba_10905"/>
    <property type="gene ID" value="Hba_10905"/>
</dbReference>
<evidence type="ECO:0000256" key="1">
    <source>
        <dbReference type="ARBA" id="ARBA00022536"/>
    </source>
</evidence>
<accession>A0A1I7X0D9</accession>
<dbReference type="Gene3D" id="3.30.70.3310">
    <property type="match status" value="1"/>
</dbReference>
<evidence type="ECO:0000256" key="4">
    <source>
        <dbReference type="ARBA" id="ARBA00022989"/>
    </source>
</evidence>
<evidence type="ECO:0000256" key="6">
    <source>
        <dbReference type="ARBA" id="ARBA00023157"/>
    </source>
</evidence>
<keyword evidence="6 9" id="KW-1015">Disulfide bond</keyword>
<dbReference type="SUPFAM" id="SSF57196">
    <property type="entry name" value="EGF/Laminin"/>
    <property type="match status" value="3"/>
</dbReference>
<dbReference type="Gene3D" id="2.10.25.10">
    <property type="entry name" value="Laminin"/>
    <property type="match status" value="3"/>
</dbReference>
<evidence type="ECO:0000256" key="5">
    <source>
        <dbReference type="ARBA" id="ARBA00023136"/>
    </source>
</evidence>
<keyword evidence="7" id="KW-0325">Glycoprotein</keyword>
<sequence length="469" mass="52750">MRPAIQQPVIRLYQTVFLLLAIVFVSGRQHCTEDAECHNKGKCNLTIGDCYACAPGWTGYMCEVEITACTSQPCVNGACTPDASKQNGYQCLCDTRFMGENCEEDKNECKYGVCPTESLCVNLVAKKPEDLGYSCICSEGLTGTKCETEVNLCKLYQDKNDNYCKNGGICEASKNCMCPDGFGGSRCDQRVPFYSEYDELGCKENAETCAKLFDNGQCDPICNSELCLFDGFDCAKTNVADVCSRIKLTVMWFRSVKGKYKNFQKYLYLDSKNSVIVINFNQVLLPIIHCDFGNYCIFVDPSHLTSNGTMMFFDVDTAGCRQRKRRDSTLRCFTDLRVAAKFLTVELARENVNVAGILPIRDITWQKKELASWRHLAHSRLLLALFSTAIVVLFFVGCLTVLSIIIRTRKRKQKSEFDYHPPTPPYHGLDSPCSTPPREDHNENVVNSKKIRLCEDVYSASVKGLCYFS</sequence>
<evidence type="ECO:0000256" key="10">
    <source>
        <dbReference type="SAM" id="MobiDB-lite"/>
    </source>
</evidence>
<dbReference type="InterPro" id="IPR051022">
    <property type="entry name" value="Notch_Cell-Fate_Det"/>
</dbReference>
<name>A0A1I7X0D9_HETBA</name>
<dbReference type="AlphaFoldDB" id="A0A1I7X0D9"/>
<evidence type="ECO:0000256" key="2">
    <source>
        <dbReference type="ARBA" id="ARBA00022692"/>
    </source>
</evidence>
<dbReference type="Pfam" id="PF00066">
    <property type="entry name" value="Notch"/>
    <property type="match status" value="1"/>
</dbReference>
<dbReference type="Gene3D" id="4.10.470.20">
    <property type="match status" value="1"/>
</dbReference>
<feature type="domain" description="EGF-like" evidence="13">
    <location>
        <begin position="149"/>
        <end position="188"/>
    </location>
</feature>
<proteinExistence type="predicted"/>
<dbReference type="InterPro" id="IPR000800">
    <property type="entry name" value="Notch_dom"/>
</dbReference>
<keyword evidence="5 11" id="KW-0472">Membrane</keyword>
<organism evidence="15 16">
    <name type="scientific">Heterorhabditis bacteriophora</name>
    <name type="common">Entomopathogenic nematode worm</name>
    <dbReference type="NCBI Taxonomy" id="37862"/>
    <lineage>
        <taxon>Eukaryota</taxon>
        <taxon>Metazoa</taxon>
        <taxon>Ecdysozoa</taxon>
        <taxon>Nematoda</taxon>
        <taxon>Chromadorea</taxon>
        <taxon>Rhabditida</taxon>
        <taxon>Rhabditina</taxon>
        <taxon>Rhabditomorpha</taxon>
        <taxon>Strongyloidea</taxon>
        <taxon>Heterorhabditidae</taxon>
        <taxon>Heterorhabditis</taxon>
    </lineage>
</organism>
<feature type="domain" description="EGF-like" evidence="13">
    <location>
        <begin position="65"/>
        <end position="103"/>
    </location>
</feature>
<dbReference type="SUPFAM" id="SSF90193">
    <property type="entry name" value="Notch domain"/>
    <property type="match status" value="1"/>
</dbReference>
<feature type="chain" id="PRO_5009310935" evidence="12">
    <location>
        <begin position="28"/>
        <end position="469"/>
    </location>
</feature>
<keyword evidence="15" id="KW-1185">Reference proteome</keyword>
<feature type="disulfide bond" evidence="9">
    <location>
        <begin position="69"/>
        <end position="79"/>
    </location>
</feature>
<keyword evidence="3" id="KW-0677">Repeat</keyword>
<dbReference type="PROSITE" id="PS01186">
    <property type="entry name" value="EGF_2"/>
    <property type="match status" value="1"/>
</dbReference>
<dbReference type="SMART" id="SM00181">
    <property type="entry name" value="EGF"/>
    <property type="match status" value="4"/>
</dbReference>
<dbReference type="PANTHER" id="PTHR24049">
    <property type="entry name" value="CRUMBS FAMILY MEMBER"/>
    <property type="match status" value="1"/>
</dbReference>
<reference evidence="16" key="1">
    <citation type="submission" date="2016-11" db="UniProtKB">
        <authorList>
            <consortium name="WormBaseParasite"/>
        </authorList>
    </citation>
    <scope>IDENTIFICATION</scope>
</reference>
<evidence type="ECO:0000256" key="9">
    <source>
        <dbReference type="PROSITE-ProRule" id="PRU00076"/>
    </source>
</evidence>
<feature type="disulfide bond" evidence="9">
    <location>
        <begin position="93"/>
        <end position="102"/>
    </location>
</feature>
<protein>
    <submittedName>
        <fullName evidence="16">Delta-like protein</fullName>
    </submittedName>
</protein>
<feature type="region of interest" description="Disordered" evidence="10">
    <location>
        <begin position="416"/>
        <end position="442"/>
    </location>
</feature>